<gene>
    <name evidence="2" type="ORF">RUMHYD_03285</name>
</gene>
<dbReference type="HOGENOM" id="CLU_3096170_0_0_9"/>
<proteinExistence type="predicted"/>
<sequence length="51" mass="6328">MRCILQLSKSNPDDLLRKKRKTFVQNIQKWTCIFLSTKVFLFILFFFLFFY</sequence>
<evidence type="ECO:0000313" key="2">
    <source>
        <dbReference type="EMBL" id="EEG47850.1"/>
    </source>
</evidence>
<evidence type="ECO:0000313" key="3">
    <source>
        <dbReference type="Proteomes" id="UP000003100"/>
    </source>
</evidence>
<reference evidence="2 3" key="1">
    <citation type="submission" date="2009-01" db="EMBL/GenBank/DDBJ databases">
        <authorList>
            <person name="Fulton L."/>
            <person name="Clifton S."/>
            <person name="Fulton B."/>
            <person name="Xu J."/>
            <person name="Minx P."/>
            <person name="Pepin K.H."/>
            <person name="Johnson M."/>
            <person name="Bhonagiri V."/>
            <person name="Nash W.E."/>
            <person name="Mardis E.R."/>
            <person name="Wilson R.K."/>
        </authorList>
    </citation>
    <scope>NUCLEOTIDE SEQUENCE [LARGE SCALE GENOMIC DNA]</scope>
    <source>
        <strain evidence="3">DSM 10507 / JCM 14656 / S5a33</strain>
    </source>
</reference>
<keyword evidence="3" id="KW-1185">Reference proteome</keyword>
<reference evidence="2 3" key="2">
    <citation type="submission" date="2009-02" db="EMBL/GenBank/DDBJ databases">
        <title>Draft genome sequence of Blautia hydrogenotrophica DSM 10507 (Ruminococcus hydrogenotrophicus DSM 10507).</title>
        <authorList>
            <person name="Sudarsanam P."/>
            <person name="Ley R."/>
            <person name="Guruge J."/>
            <person name="Turnbaugh P.J."/>
            <person name="Mahowald M."/>
            <person name="Liep D."/>
            <person name="Gordon J."/>
        </authorList>
    </citation>
    <scope>NUCLEOTIDE SEQUENCE [LARGE SCALE GENOMIC DNA]</scope>
    <source>
        <strain evidence="3">DSM 10507 / JCM 14656 / S5a33</strain>
    </source>
</reference>
<dbReference type="PATRIC" id="fig|476272.21.peg.1412"/>
<keyword evidence="1" id="KW-0472">Membrane</keyword>
<protein>
    <submittedName>
        <fullName evidence="2">Uncharacterized protein</fullName>
    </submittedName>
</protein>
<comment type="caution">
    <text evidence="2">The sequence shown here is derived from an EMBL/GenBank/DDBJ whole genome shotgun (WGS) entry which is preliminary data.</text>
</comment>
<dbReference type="EMBL" id="ACBZ01000175">
    <property type="protein sequence ID" value="EEG47850.1"/>
    <property type="molecule type" value="Genomic_DNA"/>
</dbReference>
<name>C0CQX2_BLAHS</name>
<evidence type="ECO:0000256" key="1">
    <source>
        <dbReference type="SAM" id="Phobius"/>
    </source>
</evidence>
<keyword evidence="1" id="KW-1133">Transmembrane helix</keyword>
<organism evidence="2 3">
    <name type="scientific">Blautia hydrogenotrophica (strain DSM 10507 / JCM 14656 / S5a33)</name>
    <name type="common">Ruminococcus hydrogenotrophicus</name>
    <dbReference type="NCBI Taxonomy" id="476272"/>
    <lineage>
        <taxon>Bacteria</taxon>
        <taxon>Bacillati</taxon>
        <taxon>Bacillota</taxon>
        <taxon>Clostridia</taxon>
        <taxon>Lachnospirales</taxon>
        <taxon>Lachnospiraceae</taxon>
        <taxon>Blautia</taxon>
    </lineage>
</organism>
<dbReference type="AlphaFoldDB" id="C0CQX2"/>
<dbReference type="Proteomes" id="UP000003100">
    <property type="component" value="Unassembled WGS sequence"/>
</dbReference>
<keyword evidence="1" id="KW-0812">Transmembrane</keyword>
<feature type="transmembrane region" description="Helical" evidence="1">
    <location>
        <begin position="27"/>
        <end position="50"/>
    </location>
</feature>
<accession>C0CQX2</accession>